<reference evidence="3" key="1">
    <citation type="submission" date="2023-07" db="EMBL/GenBank/DDBJ databases">
        <title>Draft genome sequence of the endophytic actinobacterium Streptomyces justiciae WPN32, a potential antibiotic producer.</title>
        <authorList>
            <person name="Yasawong M."/>
            <person name="Pana W."/>
            <person name="Ganta P."/>
            <person name="Santapan N."/>
            <person name="Songngamsuk T."/>
            <person name="Phatcharaharikarn M."/>
            <person name="Kerdtoob S."/>
            <person name="Nantapong N."/>
        </authorList>
    </citation>
    <scope>NUCLEOTIDE SEQUENCE [LARGE SCALE GENOMIC DNA]</scope>
    <source>
        <strain evidence="3">WPN32</strain>
    </source>
</reference>
<sequence length="185" mass="19614">MAVAVSFALLLIAGAVFAVVAQRRRAVETPKPEPVPESDDVRNDAEQWVDRLGACLSGLDPGHDRAAAQALADATERCRTARAQLADGRYAQVAVTALEGLHYARAARTALRLDPGPPLPGLGTPAVTAHDGRVVVDTVTYVVSNRWREVTPYYYAGGVVGGRRVPGGWYSAPWWAATAALAPAM</sequence>
<feature type="chain" id="PRO_5046118215" evidence="1">
    <location>
        <begin position="19"/>
        <end position="185"/>
    </location>
</feature>
<protein>
    <submittedName>
        <fullName evidence="2">Uncharacterized protein</fullName>
    </submittedName>
</protein>
<evidence type="ECO:0000313" key="2">
    <source>
        <dbReference type="EMBL" id="MDT7846956.1"/>
    </source>
</evidence>
<comment type="caution">
    <text evidence="2">The sequence shown here is derived from an EMBL/GenBank/DDBJ whole genome shotgun (WGS) entry which is preliminary data.</text>
</comment>
<keyword evidence="3" id="KW-1185">Reference proteome</keyword>
<organism evidence="2 3">
    <name type="scientific">Streptomyces justiciae</name>
    <dbReference type="NCBI Taxonomy" id="2780140"/>
    <lineage>
        <taxon>Bacteria</taxon>
        <taxon>Bacillati</taxon>
        <taxon>Actinomycetota</taxon>
        <taxon>Actinomycetes</taxon>
        <taxon>Kitasatosporales</taxon>
        <taxon>Streptomycetaceae</taxon>
        <taxon>Streptomyces</taxon>
    </lineage>
</organism>
<feature type="signal peptide" evidence="1">
    <location>
        <begin position="1"/>
        <end position="18"/>
    </location>
</feature>
<dbReference type="Proteomes" id="UP001257948">
    <property type="component" value="Unassembled WGS sequence"/>
</dbReference>
<keyword evidence="1" id="KW-0732">Signal</keyword>
<name>A0ABU3M7D3_9ACTN</name>
<proteinExistence type="predicted"/>
<accession>A0ABU3M7D3</accession>
<evidence type="ECO:0000313" key="3">
    <source>
        <dbReference type="Proteomes" id="UP001257948"/>
    </source>
</evidence>
<evidence type="ECO:0000256" key="1">
    <source>
        <dbReference type="SAM" id="SignalP"/>
    </source>
</evidence>
<dbReference type="RefSeq" id="WP_314207167.1">
    <property type="nucleotide sequence ID" value="NZ_JAVTLL010000041.1"/>
</dbReference>
<dbReference type="EMBL" id="JAVTLL010000041">
    <property type="protein sequence ID" value="MDT7846956.1"/>
    <property type="molecule type" value="Genomic_DNA"/>
</dbReference>
<gene>
    <name evidence="2" type="ORF">RQC66_40190</name>
</gene>